<dbReference type="EMBL" id="GEVI01008720">
    <property type="protein sequence ID" value="JAU23600.1"/>
    <property type="molecule type" value="Transcribed_RNA"/>
</dbReference>
<dbReference type="InterPro" id="IPR011989">
    <property type="entry name" value="ARM-like"/>
</dbReference>
<evidence type="ECO:0000259" key="1">
    <source>
        <dbReference type="Pfam" id="PF04510"/>
    </source>
</evidence>
<feature type="domain" description="DUF577" evidence="1">
    <location>
        <begin position="378"/>
        <end position="553"/>
    </location>
</feature>
<reference evidence="2" key="1">
    <citation type="submission" date="2016-07" db="EMBL/GenBank/DDBJ databases">
        <title>De novo transcriptome assembly of four accessions of the metal hyperaccumulator plant Noccaea caerulescens.</title>
        <authorList>
            <person name="Blande D."/>
            <person name="Halimaa P."/>
            <person name="Tervahauta A.I."/>
            <person name="Aarts M.G."/>
            <person name="Karenlampi S.O."/>
        </authorList>
    </citation>
    <scope>NUCLEOTIDE SEQUENCE</scope>
</reference>
<dbReference type="InterPro" id="IPR016024">
    <property type="entry name" value="ARM-type_fold"/>
</dbReference>
<proteinExistence type="predicted"/>
<feature type="domain" description="DUF577" evidence="1">
    <location>
        <begin position="100"/>
        <end position="270"/>
    </location>
</feature>
<protein>
    <recommendedName>
        <fullName evidence="1">DUF577 domain-containing protein</fullName>
    </recommendedName>
</protein>
<dbReference type="SUPFAM" id="SSF48371">
    <property type="entry name" value="ARM repeat"/>
    <property type="match status" value="1"/>
</dbReference>
<evidence type="ECO:0000313" key="2">
    <source>
        <dbReference type="EMBL" id="JAU23600.1"/>
    </source>
</evidence>
<dbReference type="AlphaFoldDB" id="A0A1J3E018"/>
<gene>
    <name evidence="2" type="ORF">GA_TR1157_c1_g1_i1_g.3601</name>
</gene>
<dbReference type="InterPro" id="IPR007598">
    <property type="entry name" value="DUF577"/>
</dbReference>
<organism evidence="2">
    <name type="scientific">Noccaea caerulescens</name>
    <name type="common">Alpine penny-cress</name>
    <name type="synonym">Thlaspi caerulescens</name>
    <dbReference type="NCBI Taxonomy" id="107243"/>
    <lineage>
        <taxon>Eukaryota</taxon>
        <taxon>Viridiplantae</taxon>
        <taxon>Streptophyta</taxon>
        <taxon>Embryophyta</taxon>
        <taxon>Tracheophyta</taxon>
        <taxon>Spermatophyta</taxon>
        <taxon>Magnoliopsida</taxon>
        <taxon>eudicotyledons</taxon>
        <taxon>Gunneridae</taxon>
        <taxon>Pentapetalae</taxon>
        <taxon>rosids</taxon>
        <taxon>malvids</taxon>
        <taxon>Brassicales</taxon>
        <taxon>Brassicaceae</taxon>
        <taxon>Coluteocarpeae</taxon>
        <taxon>Noccaea</taxon>
    </lineage>
</organism>
<accession>A0A1J3E018</accession>
<dbReference type="Pfam" id="PF04510">
    <property type="entry name" value="DUF577"/>
    <property type="match status" value="2"/>
</dbReference>
<dbReference type="Gene3D" id="1.25.10.10">
    <property type="entry name" value="Leucine-rich Repeat Variant"/>
    <property type="match status" value="1"/>
</dbReference>
<sequence length="595" mass="67927">MSESSNLMVKARDLLATPSHEGLAFIVDQLFTRKQSVEYQTSRPLYDFCVANFSNCLTLNLLKVYRHSSDDLVRFRSILLLSETLTKLRNRGLELSPVALNEIKPLLISCLTMPKAKKSDTKILRIIVSSVAFNAMMLGNGGRNWDELGDCILSLANCDPLRAFNVFLDLPPVNGAFINRFRQKLLEEVYKVLFHPEQDKDEDWILALETAIKLGIQVLDSESESRREILDNVLKSSDTLVSMGMEQSLQEALQHLVKFLAKEASLCKWSKDQCGFVAEFAFRIAGVGGTKMKESVKKIRGMLTEMENYVPDPSLLENQDLDRYLYNNLMQKSALEILQAFSATELDDRTREVAIRRLHDLLCDHTSGNGELDVAEIENLQPLLITCLQEAGMPENTFTILAQVVYHVAVETFSFGEDPWFDLWDYIADCKGDFKKAVYIFQCLTMPFGDDKQEFLIRAVNHLIPEISSRLNPPRELLVDNSSWVLAFTGGFCASIRLVNVASYGGIVKEIDDKMVGSVRELVERRGMEVGLVRRAFRDLENIVEQQWDWYKTCEFRYVKGLIRKLYEIKGMKMESKIVLWRINVVLQRSVGEEF</sequence>
<dbReference type="PANTHER" id="PTHR31861:SF21">
    <property type="entry name" value="DUF577 DOMAIN-CONTAINING PROTEIN-RELATED"/>
    <property type="match status" value="1"/>
</dbReference>
<dbReference type="PANTHER" id="PTHR31861">
    <property type="entry name" value="OS10G0507500 PROTEIN"/>
    <property type="match status" value="1"/>
</dbReference>
<name>A0A1J3E018_NOCCA</name>